<evidence type="ECO:0000256" key="5">
    <source>
        <dbReference type="ARBA" id="ARBA00022723"/>
    </source>
</evidence>
<evidence type="ECO:0000256" key="1">
    <source>
        <dbReference type="ARBA" id="ARBA00004141"/>
    </source>
</evidence>
<evidence type="ECO:0000259" key="15">
    <source>
        <dbReference type="PROSITE" id="PS51007"/>
    </source>
</evidence>
<feature type="region of interest" description="Disordered" evidence="12">
    <location>
        <begin position="254"/>
        <end position="293"/>
    </location>
</feature>
<keyword evidence="9 13" id="KW-0472">Membrane</keyword>
<reference evidence="16 17" key="1">
    <citation type="submission" date="2018-10" db="EMBL/GenBank/DDBJ databases">
        <title>Draft genome sequence of Bacillus salarius IM0101, isolated from a hypersaline soil in Inner Mongolia, China.</title>
        <authorList>
            <person name="Yamprayoonswat W."/>
            <person name="Boonvisut S."/>
            <person name="Jumpathong W."/>
            <person name="Sittihan S."/>
            <person name="Ruangsuj P."/>
            <person name="Wanthongcharoen S."/>
            <person name="Thongpramul N."/>
            <person name="Pimmason S."/>
            <person name="Yu B."/>
            <person name="Yasawong M."/>
        </authorList>
    </citation>
    <scope>NUCLEOTIDE SEQUENCE [LARGE SCALE GENOMIC DNA]</scope>
    <source>
        <strain evidence="16 17">IM0101</strain>
    </source>
</reference>
<protein>
    <submittedName>
        <fullName evidence="16">Cytochrome C oxidase Cbb3</fullName>
    </submittedName>
</protein>
<comment type="caution">
    <text evidence="16">The sequence shown here is derived from an EMBL/GenBank/DDBJ whole genome shotgun (WGS) entry which is preliminary data.</text>
</comment>
<dbReference type="Pfam" id="PF00032">
    <property type="entry name" value="Cytochrom_B_C"/>
    <property type="match status" value="1"/>
</dbReference>
<keyword evidence="6" id="KW-0249">Electron transport</keyword>
<comment type="subcellular location">
    <subcellularLocation>
        <location evidence="1">Membrane</location>
        <topology evidence="1">Multi-pass membrane protein</topology>
    </subcellularLocation>
</comment>
<dbReference type="SUPFAM" id="SSF46626">
    <property type="entry name" value="Cytochrome c"/>
    <property type="match status" value="1"/>
</dbReference>
<evidence type="ECO:0000256" key="9">
    <source>
        <dbReference type="ARBA" id="ARBA00023136"/>
    </source>
</evidence>
<dbReference type="Proteomes" id="UP000275076">
    <property type="component" value="Unassembled WGS sequence"/>
</dbReference>
<evidence type="ECO:0000256" key="3">
    <source>
        <dbReference type="ARBA" id="ARBA00022617"/>
    </source>
</evidence>
<dbReference type="GO" id="GO:0016020">
    <property type="term" value="C:membrane"/>
    <property type="evidence" value="ECO:0007669"/>
    <property type="project" value="UniProtKB-SubCell"/>
</dbReference>
<dbReference type="RefSeq" id="WP_125555478.1">
    <property type="nucleotide sequence ID" value="NZ_RBVX01000006.1"/>
</dbReference>
<evidence type="ECO:0000256" key="12">
    <source>
        <dbReference type="SAM" id="MobiDB-lite"/>
    </source>
</evidence>
<keyword evidence="5 11" id="KW-0479">Metal-binding</keyword>
<dbReference type="GO" id="GO:0009055">
    <property type="term" value="F:electron transfer activity"/>
    <property type="evidence" value="ECO:0007669"/>
    <property type="project" value="InterPro"/>
</dbReference>
<dbReference type="PANTHER" id="PTHR37823">
    <property type="entry name" value="CYTOCHROME C-553-LIKE"/>
    <property type="match status" value="1"/>
</dbReference>
<feature type="binding site" description="axial binding residue" evidence="11">
    <location>
        <position position="202"/>
    </location>
    <ligand>
        <name>heme c</name>
        <dbReference type="ChEBI" id="CHEBI:61717"/>
    </ligand>
    <ligandPart>
        <name>Fe</name>
        <dbReference type="ChEBI" id="CHEBI:18248"/>
    </ligandPart>
</feature>
<dbReference type="EMBL" id="RBVX01000006">
    <property type="protein sequence ID" value="RSL33796.1"/>
    <property type="molecule type" value="Genomic_DNA"/>
</dbReference>
<evidence type="ECO:0000256" key="7">
    <source>
        <dbReference type="ARBA" id="ARBA00022989"/>
    </source>
</evidence>
<evidence type="ECO:0000313" key="17">
    <source>
        <dbReference type="Proteomes" id="UP000275076"/>
    </source>
</evidence>
<feature type="binding site" description="covalent" evidence="10">
    <location>
        <position position="201"/>
    </location>
    <ligand>
        <name>heme c</name>
        <dbReference type="ChEBI" id="CHEBI:61717"/>
    </ligand>
</feature>
<dbReference type="InterPro" id="IPR012049">
    <property type="entry name" value="MenaQ_cyt_c_Rdtase_cyt_b/c-su"/>
</dbReference>
<feature type="transmembrane region" description="Helical" evidence="13">
    <location>
        <begin position="102"/>
        <end position="124"/>
    </location>
</feature>
<dbReference type="SUPFAM" id="SSF81648">
    <property type="entry name" value="a domain/subunit of cytochrome bc1 complex (Ubiquinol-cytochrome c reductase)"/>
    <property type="match status" value="1"/>
</dbReference>
<dbReference type="OrthoDB" id="2380469at2"/>
<feature type="transmembrane region" description="Helical" evidence="13">
    <location>
        <begin position="46"/>
        <end position="65"/>
    </location>
</feature>
<feature type="transmembrane region" description="Helical" evidence="13">
    <location>
        <begin position="136"/>
        <end position="154"/>
    </location>
</feature>
<feature type="domain" description="Cytochrome c" evidence="15">
    <location>
        <begin position="184"/>
        <end position="293"/>
    </location>
</feature>
<evidence type="ECO:0000256" key="11">
    <source>
        <dbReference type="PIRSR" id="PIRSR036636-51"/>
    </source>
</evidence>
<keyword evidence="3 10" id="KW-0349">Heme</keyword>
<evidence type="ECO:0000256" key="10">
    <source>
        <dbReference type="PIRSR" id="PIRSR036636-50"/>
    </source>
</evidence>
<evidence type="ECO:0000256" key="13">
    <source>
        <dbReference type="SAM" id="Phobius"/>
    </source>
</evidence>
<feature type="compositionally biased region" description="Acidic residues" evidence="12">
    <location>
        <begin position="270"/>
        <end position="293"/>
    </location>
</feature>
<dbReference type="PROSITE" id="PS51007">
    <property type="entry name" value="CYTC"/>
    <property type="match status" value="1"/>
</dbReference>
<accession>A0A428N615</accession>
<evidence type="ECO:0000313" key="16">
    <source>
        <dbReference type="EMBL" id="RSL33796.1"/>
    </source>
</evidence>
<dbReference type="PIRSF" id="PIRSF036636">
    <property type="entry name" value="QcrC"/>
    <property type="match status" value="1"/>
</dbReference>
<dbReference type="InterPro" id="IPR027387">
    <property type="entry name" value="Cytb/b6-like_sf"/>
</dbReference>
<keyword evidence="7 13" id="KW-1133">Transmembrane helix</keyword>
<dbReference type="Gene3D" id="1.10.760.10">
    <property type="entry name" value="Cytochrome c-like domain"/>
    <property type="match status" value="1"/>
</dbReference>
<dbReference type="PANTHER" id="PTHR37823:SF4">
    <property type="entry name" value="MENAQUINOL-CYTOCHROME C REDUCTASE CYTOCHROME B_C SUBUNIT"/>
    <property type="match status" value="1"/>
</dbReference>
<dbReference type="InterPro" id="IPR036909">
    <property type="entry name" value="Cyt_c-like_dom_sf"/>
</dbReference>
<keyword evidence="2" id="KW-0813">Transport</keyword>
<evidence type="ECO:0000259" key="14">
    <source>
        <dbReference type="PROSITE" id="PS51003"/>
    </source>
</evidence>
<dbReference type="InterPro" id="IPR005798">
    <property type="entry name" value="Cyt_b/b6_C"/>
</dbReference>
<feature type="domain" description="Cytochrome b/b6 C-terminal region profile" evidence="14">
    <location>
        <begin position="27"/>
        <end position="154"/>
    </location>
</feature>
<dbReference type="InterPro" id="IPR051811">
    <property type="entry name" value="Cytochrome_c550/c551-like"/>
</dbReference>
<keyword evidence="8 11" id="KW-0408">Iron</keyword>
<feature type="compositionally biased region" description="Gly residues" evidence="12">
    <location>
        <begin position="260"/>
        <end position="269"/>
    </location>
</feature>
<feature type="binding site" description="covalent" evidence="10">
    <location>
        <position position="198"/>
    </location>
    <ligand>
        <name>heme c</name>
        <dbReference type="ChEBI" id="CHEBI:61717"/>
    </ligand>
</feature>
<keyword evidence="4 13" id="KW-0812">Transmembrane</keyword>
<dbReference type="AlphaFoldDB" id="A0A428N615"/>
<dbReference type="GO" id="GO:0016491">
    <property type="term" value="F:oxidoreductase activity"/>
    <property type="evidence" value="ECO:0007669"/>
    <property type="project" value="InterPro"/>
</dbReference>
<dbReference type="Pfam" id="PF13442">
    <property type="entry name" value="Cytochrome_CBB3"/>
    <property type="match status" value="1"/>
</dbReference>
<sequence>MHRGKGMKFVGDSRVPAERKPNIPKDYSEFPGKTEAFWPNFLLKEWLVGAVFLIGFLCLTVAHPAPLERVADPTDSGYIPLPDWYFLFLYQLLKYEYASSDFTVIGAVIIPGLAFGALLLAPWLDKGPERRASRRPIASGLMIFGIISTIYLTWESVDHHDWEAAAEQGEMLDEEEEEALEDVDTNAEGYEIYTDQGCISCHGDQLQGTGAAGPSLYDTQYDAETVQEIAVEGIGEMPAGQFDGSDEELEVLAEFVSNGGNPGNGGGDSGSEEESEEGSEEGSSEDNNEENEE</sequence>
<evidence type="ECO:0000256" key="2">
    <source>
        <dbReference type="ARBA" id="ARBA00022448"/>
    </source>
</evidence>
<name>A0A428N615_9BACI</name>
<dbReference type="Gene3D" id="1.20.810.10">
    <property type="entry name" value="Cytochrome Bc1 Complex, Chain C"/>
    <property type="match status" value="1"/>
</dbReference>
<dbReference type="InterPro" id="IPR009056">
    <property type="entry name" value="Cyt_c-like_dom"/>
</dbReference>
<evidence type="ECO:0000256" key="6">
    <source>
        <dbReference type="ARBA" id="ARBA00022982"/>
    </source>
</evidence>
<organism evidence="16 17">
    <name type="scientific">Salibacterium salarium</name>
    <dbReference type="NCBI Taxonomy" id="284579"/>
    <lineage>
        <taxon>Bacteria</taxon>
        <taxon>Bacillati</taxon>
        <taxon>Bacillota</taxon>
        <taxon>Bacilli</taxon>
        <taxon>Bacillales</taxon>
        <taxon>Bacillaceae</taxon>
    </lineage>
</organism>
<dbReference type="GO" id="GO:0005506">
    <property type="term" value="F:iron ion binding"/>
    <property type="evidence" value="ECO:0007669"/>
    <property type="project" value="InterPro"/>
</dbReference>
<keyword evidence="17" id="KW-1185">Reference proteome</keyword>
<gene>
    <name evidence="16" type="ORF">D7Z54_08890</name>
</gene>
<evidence type="ECO:0000256" key="4">
    <source>
        <dbReference type="ARBA" id="ARBA00022692"/>
    </source>
</evidence>
<proteinExistence type="predicted"/>
<dbReference type="GO" id="GO:0020037">
    <property type="term" value="F:heme binding"/>
    <property type="evidence" value="ECO:0007669"/>
    <property type="project" value="InterPro"/>
</dbReference>
<evidence type="ECO:0000256" key="8">
    <source>
        <dbReference type="ARBA" id="ARBA00023004"/>
    </source>
</evidence>
<dbReference type="InterPro" id="IPR036150">
    <property type="entry name" value="Cyt_b/b6_C_sf"/>
</dbReference>
<dbReference type="PROSITE" id="PS51003">
    <property type="entry name" value="CYTB_CTER"/>
    <property type="match status" value="1"/>
</dbReference>